<dbReference type="Proteomes" id="UP000461595">
    <property type="component" value="Unassembled WGS sequence"/>
</dbReference>
<proteinExistence type="predicted"/>
<dbReference type="PANTHER" id="PTHR43355">
    <property type="entry name" value="FLAVIN REDUCTASE (NADPH)"/>
    <property type="match status" value="1"/>
</dbReference>
<dbReference type="PANTHER" id="PTHR43355:SF2">
    <property type="entry name" value="FLAVIN REDUCTASE (NADPH)"/>
    <property type="match status" value="1"/>
</dbReference>
<accession>A0A7X3G9Q2</accession>
<dbReference type="Pfam" id="PF13460">
    <property type="entry name" value="NAD_binding_10"/>
    <property type="match status" value="1"/>
</dbReference>
<name>A0A7X3G9Q2_9STRE</name>
<dbReference type="EMBL" id="WSRS01000115">
    <property type="protein sequence ID" value="MVX59699.1"/>
    <property type="molecule type" value="Genomic_DNA"/>
</dbReference>
<evidence type="ECO:0000313" key="2">
    <source>
        <dbReference type="EMBL" id="MVX59699.1"/>
    </source>
</evidence>
<dbReference type="InterPro" id="IPR016040">
    <property type="entry name" value="NAD(P)-bd_dom"/>
</dbReference>
<comment type="caution">
    <text evidence="2">The sequence shown here is derived from an EMBL/GenBank/DDBJ whole genome shotgun (WGS) entry which is preliminary data.</text>
</comment>
<gene>
    <name evidence="2" type="ORF">E5983_08685</name>
</gene>
<feature type="domain" description="NAD(P)-binding" evidence="1">
    <location>
        <begin position="8"/>
        <end position="196"/>
    </location>
</feature>
<dbReference type="GO" id="GO:0016646">
    <property type="term" value="F:oxidoreductase activity, acting on the CH-NH group of donors, NAD or NADP as acceptor"/>
    <property type="evidence" value="ECO:0007669"/>
    <property type="project" value="TreeGrafter"/>
</dbReference>
<dbReference type="Gene3D" id="3.40.50.720">
    <property type="entry name" value="NAD(P)-binding Rossmann-like Domain"/>
    <property type="match status" value="1"/>
</dbReference>
<evidence type="ECO:0000313" key="3">
    <source>
        <dbReference type="Proteomes" id="UP000461595"/>
    </source>
</evidence>
<protein>
    <submittedName>
        <fullName evidence="2">NAD(P)H-binding protein</fullName>
    </submittedName>
</protein>
<dbReference type="InterPro" id="IPR036291">
    <property type="entry name" value="NAD(P)-bd_dom_sf"/>
</dbReference>
<organism evidence="2 3">
    <name type="scientific">Streptococcus danieliae</name>
    <dbReference type="NCBI Taxonomy" id="747656"/>
    <lineage>
        <taxon>Bacteria</taxon>
        <taxon>Bacillati</taxon>
        <taxon>Bacillota</taxon>
        <taxon>Bacilli</taxon>
        <taxon>Lactobacillales</taxon>
        <taxon>Streptococcaceae</taxon>
        <taxon>Streptococcus</taxon>
    </lineage>
</organism>
<dbReference type="OrthoDB" id="9785372at2"/>
<reference evidence="2 3" key="1">
    <citation type="submission" date="2019-12" db="EMBL/GenBank/DDBJ databases">
        <title>Microbes associate with the intestines of laboratory mice.</title>
        <authorList>
            <person name="Navarre W."/>
            <person name="Wong E."/>
        </authorList>
    </citation>
    <scope>NUCLEOTIDE SEQUENCE [LARGE SCALE GENOMIC DNA]</scope>
    <source>
        <strain evidence="2 3">NM51_B2-22</strain>
    </source>
</reference>
<dbReference type="AlphaFoldDB" id="A0A7X3G9Q2"/>
<evidence type="ECO:0000259" key="1">
    <source>
        <dbReference type="Pfam" id="PF13460"/>
    </source>
</evidence>
<dbReference type="RefSeq" id="WP_160333442.1">
    <property type="nucleotide sequence ID" value="NZ_WSRS01000115.1"/>
</dbReference>
<dbReference type="CDD" id="cd05244">
    <property type="entry name" value="BVR-B_like_SDR_a"/>
    <property type="match status" value="1"/>
</dbReference>
<dbReference type="InterPro" id="IPR051606">
    <property type="entry name" value="Polyketide_Oxido-like"/>
</dbReference>
<sequence>MKIAVLAANGQAGQEIVKEAVKRGHEVTAIVRSANKSQAQAVIEKDILDVTRADLQGFDAVVTAFGVFAEELLPLHTKTLEHLVSVLENTDIPFYVVGGAGSLYLTEVGGLTLAESDGFPEAFRPLALAMKVGLDFLRASQHVDWVYLSPAADFDAEAPTKGTYVLEGEVFTTDAEGKSQISYADYAKAMVDLIEDGSYAQTRLSVRW</sequence>
<dbReference type="SUPFAM" id="SSF51735">
    <property type="entry name" value="NAD(P)-binding Rossmann-fold domains"/>
    <property type="match status" value="1"/>
</dbReference>